<name>A0A443SRK0_9ACAR</name>
<keyword evidence="3 7" id="KW-1133">Transmembrane helix</keyword>
<feature type="transmembrane region" description="Helical" evidence="7">
    <location>
        <begin position="143"/>
        <end position="162"/>
    </location>
</feature>
<feature type="transmembrane region" description="Helical" evidence="7">
    <location>
        <begin position="174"/>
        <end position="193"/>
    </location>
</feature>
<organism evidence="9 10">
    <name type="scientific">Leptotrombidium deliense</name>
    <dbReference type="NCBI Taxonomy" id="299467"/>
    <lineage>
        <taxon>Eukaryota</taxon>
        <taxon>Metazoa</taxon>
        <taxon>Ecdysozoa</taxon>
        <taxon>Arthropoda</taxon>
        <taxon>Chelicerata</taxon>
        <taxon>Arachnida</taxon>
        <taxon>Acari</taxon>
        <taxon>Acariformes</taxon>
        <taxon>Trombidiformes</taxon>
        <taxon>Prostigmata</taxon>
        <taxon>Anystina</taxon>
        <taxon>Parasitengona</taxon>
        <taxon>Trombiculoidea</taxon>
        <taxon>Trombiculidae</taxon>
        <taxon>Leptotrombidium</taxon>
    </lineage>
</organism>
<dbReference type="GO" id="GO:0016020">
    <property type="term" value="C:membrane"/>
    <property type="evidence" value="ECO:0007669"/>
    <property type="project" value="UniProtKB-SubCell"/>
</dbReference>
<feature type="transmembrane region" description="Helical" evidence="7">
    <location>
        <begin position="370"/>
        <end position="392"/>
    </location>
</feature>
<feature type="transmembrane region" description="Helical" evidence="7">
    <location>
        <begin position="205"/>
        <end position="225"/>
    </location>
</feature>
<keyword evidence="4 7" id="KW-0472">Membrane</keyword>
<evidence type="ECO:0000313" key="9">
    <source>
        <dbReference type="EMBL" id="RWS30143.1"/>
    </source>
</evidence>
<dbReference type="PANTHER" id="PTHR16189">
    <property type="entry name" value="TRANSMEMBRANE PROTEIN 104-RELATED"/>
    <property type="match status" value="1"/>
</dbReference>
<keyword evidence="10" id="KW-1185">Reference proteome</keyword>
<dbReference type="Pfam" id="PF01490">
    <property type="entry name" value="Aa_trans"/>
    <property type="match status" value="1"/>
</dbReference>
<evidence type="ECO:0000256" key="2">
    <source>
        <dbReference type="ARBA" id="ARBA00022692"/>
    </source>
</evidence>
<evidence type="ECO:0000256" key="1">
    <source>
        <dbReference type="ARBA" id="ARBA00004141"/>
    </source>
</evidence>
<feature type="non-terminal residue" evidence="9">
    <location>
        <position position="1"/>
    </location>
</feature>
<accession>A0A443SRK0</accession>
<comment type="caution">
    <text evidence="9">The sequence shown here is derived from an EMBL/GenBank/DDBJ whole genome shotgun (WGS) entry which is preliminary data.</text>
</comment>
<dbReference type="AlphaFoldDB" id="A0A443SRK0"/>
<feature type="transmembrane region" description="Helical" evidence="7">
    <location>
        <begin position="293"/>
        <end position="315"/>
    </location>
</feature>
<dbReference type="PANTHER" id="PTHR16189:SF0">
    <property type="entry name" value="TRANSMEMBRANE PROTEIN 104"/>
    <property type="match status" value="1"/>
</dbReference>
<keyword evidence="2 7" id="KW-0812">Transmembrane</keyword>
<dbReference type="VEuPathDB" id="VectorBase:LDEU001898"/>
<evidence type="ECO:0000256" key="7">
    <source>
        <dbReference type="SAM" id="Phobius"/>
    </source>
</evidence>
<proteinExistence type="inferred from homology"/>
<feature type="transmembrane region" description="Helical" evidence="7">
    <location>
        <begin position="80"/>
        <end position="102"/>
    </location>
</feature>
<evidence type="ECO:0000313" key="10">
    <source>
        <dbReference type="Proteomes" id="UP000288716"/>
    </source>
</evidence>
<evidence type="ECO:0000256" key="3">
    <source>
        <dbReference type="ARBA" id="ARBA00022989"/>
    </source>
</evidence>
<feature type="transmembrane region" description="Helical" evidence="7">
    <location>
        <begin position="343"/>
        <end position="364"/>
    </location>
</feature>
<feature type="domain" description="Amino acid transporter transmembrane" evidence="8">
    <location>
        <begin position="73"/>
        <end position="391"/>
    </location>
</feature>
<evidence type="ECO:0000256" key="6">
    <source>
        <dbReference type="ARBA" id="ARBA00038166"/>
    </source>
</evidence>
<feature type="transmembrane region" description="Helical" evidence="7">
    <location>
        <begin position="237"/>
        <end position="264"/>
    </location>
</feature>
<dbReference type="Proteomes" id="UP000288716">
    <property type="component" value="Unassembled WGS sequence"/>
</dbReference>
<reference evidence="9 10" key="1">
    <citation type="journal article" date="2018" name="Gigascience">
        <title>Genomes of trombidid mites reveal novel predicted allergens and laterally-transferred genes associated with secondary metabolism.</title>
        <authorList>
            <person name="Dong X."/>
            <person name="Chaisiri K."/>
            <person name="Xia D."/>
            <person name="Armstrong S.D."/>
            <person name="Fang Y."/>
            <person name="Donnelly M.J."/>
            <person name="Kadowaki T."/>
            <person name="McGarry J.W."/>
            <person name="Darby A.C."/>
            <person name="Makepeace B.L."/>
        </authorList>
    </citation>
    <scope>NUCLEOTIDE SEQUENCE [LARGE SCALE GENOMIC DNA]</scope>
    <source>
        <strain evidence="9">UoL-UT</strain>
    </source>
</reference>
<gene>
    <name evidence="9" type="ORF">B4U80_02060</name>
</gene>
<evidence type="ECO:0000256" key="5">
    <source>
        <dbReference type="ARBA" id="ARBA00023180"/>
    </source>
</evidence>
<dbReference type="Gene3D" id="1.20.1740.10">
    <property type="entry name" value="Amino acid/polyamine transporter I"/>
    <property type="match status" value="1"/>
</dbReference>
<comment type="similarity">
    <text evidence="6">Belongs to the TMEM104 family.</text>
</comment>
<comment type="subcellular location">
    <subcellularLocation>
        <location evidence="1">Membrane</location>
        <topology evidence="1">Multi-pass membrane protein</topology>
    </subcellularLocation>
</comment>
<sequence>CLQKGYFNVSLHIITNPYSVSESVNDDSVGNTSVAEEEKLPLMTEASDGSQQKITSLNIAFDIKQRVELGRMAHMFLPKYFVTFFYVCIAVYLYGDLAIYGAAISKTMRNMTCDYMQDVCNASLQSSDQCWTKFPSVTRTDAYRIYLTLVLLLLGPFAFFNVQKTKYLQIVTGFFRWFSFISMIVLSCIGLSRGKSAAQPSAAKFYGIPSLFGICVYSFMCHHSLPSLLTPIKKKRNLFWLLVSDYGIILIFYCILSFTGVFTFSTVEDMYTLNFAKCSPGSDVVPKISFFEYFLPLFPVFTLSTNFPIIAVTLCNNLKTLFLANESTPVDGMTPRISQPPSFLVERILFPLLAVVPPVLVAFSTEDLEVLVGFVGSYAGSAIQYIIPALLLTYSRKILTKLNNENEFIFGAEAEYRQRFQSPFKHNLWPYFVIIWAFICILFVSVHHIITWVNH</sequence>
<protein>
    <submittedName>
        <fullName evidence="9">Transmembrane protein 104-like protein</fullName>
    </submittedName>
</protein>
<keyword evidence="5" id="KW-0325">Glycoprotein</keyword>
<evidence type="ECO:0000256" key="4">
    <source>
        <dbReference type="ARBA" id="ARBA00023136"/>
    </source>
</evidence>
<dbReference type="InterPro" id="IPR013057">
    <property type="entry name" value="AA_transpt_TM"/>
</dbReference>
<evidence type="ECO:0000259" key="8">
    <source>
        <dbReference type="Pfam" id="PF01490"/>
    </source>
</evidence>
<feature type="transmembrane region" description="Helical" evidence="7">
    <location>
        <begin position="428"/>
        <end position="450"/>
    </location>
</feature>
<dbReference type="EMBL" id="NCKV01000624">
    <property type="protein sequence ID" value="RWS30143.1"/>
    <property type="molecule type" value="Genomic_DNA"/>
</dbReference>
<dbReference type="OrthoDB" id="294541at2759"/>